<evidence type="ECO:0000313" key="2">
    <source>
        <dbReference type="Proteomes" id="UP001239994"/>
    </source>
</evidence>
<gene>
    <name evidence="1" type="ORF">P4O66_019482</name>
</gene>
<dbReference type="Proteomes" id="UP001239994">
    <property type="component" value="Unassembled WGS sequence"/>
</dbReference>
<dbReference type="EMBL" id="JAROKS010000003">
    <property type="protein sequence ID" value="KAK1805128.1"/>
    <property type="molecule type" value="Genomic_DNA"/>
</dbReference>
<organism evidence="1 2">
    <name type="scientific">Electrophorus voltai</name>
    <dbReference type="NCBI Taxonomy" id="2609070"/>
    <lineage>
        <taxon>Eukaryota</taxon>
        <taxon>Metazoa</taxon>
        <taxon>Chordata</taxon>
        <taxon>Craniata</taxon>
        <taxon>Vertebrata</taxon>
        <taxon>Euteleostomi</taxon>
        <taxon>Actinopterygii</taxon>
        <taxon>Neopterygii</taxon>
        <taxon>Teleostei</taxon>
        <taxon>Ostariophysi</taxon>
        <taxon>Gymnotiformes</taxon>
        <taxon>Gymnotoidei</taxon>
        <taxon>Gymnotidae</taxon>
        <taxon>Electrophorus</taxon>
    </lineage>
</organism>
<reference evidence="1" key="1">
    <citation type="submission" date="2023-03" db="EMBL/GenBank/DDBJ databases">
        <title>Electrophorus voltai genome.</title>
        <authorList>
            <person name="Bian C."/>
        </authorList>
    </citation>
    <scope>NUCLEOTIDE SEQUENCE</scope>
    <source>
        <strain evidence="1">CB-2022</strain>
        <tissue evidence="1">Muscle</tissue>
    </source>
</reference>
<dbReference type="AlphaFoldDB" id="A0AAD9E5G8"/>
<sequence>AIDSLDEDDLNTLLTIQLSLQECELALDSEPQHVLSNETSLESIGSSLSSRSEPLVHPVDCPCSSLSSSGLLELDDSFMRLGTITSQYAPTDIDSNTDAPGLVAFANANLLGNIMAWHDMNPQCCVDPICVCRYQPLCTPPSLMSSAPHKTNCDLQPADPAVEREEQEDLV</sequence>
<keyword evidence="2" id="KW-1185">Reference proteome</keyword>
<proteinExistence type="predicted"/>
<feature type="non-terminal residue" evidence="1">
    <location>
        <position position="1"/>
    </location>
</feature>
<comment type="caution">
    <text evidence="1">The sequence shown here is derived from an EMBL/GenBank/DDBJ whole genome shotgun (WGS) entry which is preliminary data.</text>
</comment>
<evidence type="ECO:0000313" key="1">
    <source>
        <dbReference type="EMBL" id="KAK1805128.1"/>
    </source>
</evidence>
<name>A0AAD9E5G8_9TELE</name>
<accession>A0AAD9E5G8</accession>
<protein>
    <submittedName>
        <fullName evidence="1">Uncharacterized protein</fullName>
    </submittedName>
</protein>